<keyword evidence="2" id="KW-1185">Reference proteome</keyword>
<reference evidence="1 2" key="1">
    <citation type="submission" date="2019-01" db="EMBL/GenBank/DDBJ databases">
        <title>Lacunisphaera sp. strain TWA-58.</title>
        <authorList>
            <person name="Chen W.-M."/>
        </authorList>
    </citation>
    <scope>NUCLEOTIDE SEQUENCE [LARGE SCALE GENOMIC DNA]</scope>
    <source>
        <strain evidence="1 2">TWA-58</strain>
    </source>
</reference>
<evidence type="ECO:0000313" key="2">
    <source>
        <dbReference type="Proteomes" id="UP000290218"/>
    </source>
</evidence>
<proteinExistence type="predicted"/>
<dbReference type="RefSeq" id="WP_129046464.1">
    <property type="nucleotide sequence ID" value="NZ_SDHX01000001.1"/>
</dbReference>
<dbReference type="Proteomes" id="UP000290218">
    <property type="component" value="Unassembled WGS sequence"/>
</dbReference>
<protein>
    <submittedName>
        <fullName evidence="1">Uncharacterized protein</fullName>
    </submittedName>
</protein>
<name>A0A4Q1C886_9BACT</name>
<evidence type="ECO:0000313" key="1">
    <source>
        <dbReference type="EMBL" id="RXK55098.1"/>
    </source>
</evidence>
<sequence length="138" mass="15041">MNPETKRSLKKEGKALAAQRSAAWQAALTRANPAPIGSDAWMQNHLRARVNEAWFAEKQRDHISAIEASSRFVLISSEETGQPEPYAECMSCHDLLYSAPKKAVTCTCGSLSVSAGKRPRVSALTEFRAVRLIGKGIA</sequence>
<dbReference type="AlphaFoldDB" id="A0A4Q1C886"/>
<gene>
    <name evidence="1" type="ORF">ESB00_04150</name>
</gene>
<organism evidence="1 2">
    <name type="scientific">Oleiharenicola lentus</name>
    <dbReference type="NCBI Taxonomy" id="2508720"/>
    <lineage>
        <taxon>Bacteria</taxon>
        <taxon>Pseudomonadati</taxon>
        <taxon>Verrucomicrobiota</taxon>
        <taxon>Opitutia</taxon>
        <taxon>Opitutales</taxon>
        <taxon>Opitutaceae</taxon>
        <taxon>Oleiharenicola</taxon>
    </lineage>
</organism>
<dbReference type="EMBL" id="SDHX01000001">
    <property type="protein sequence ID" value="RXK55098.1"/>
    <property type="molecule type" value="Genomic_DNA"/>
</dbReference>
<comment type="caution">
    <text evidence="1">The sequence shown here is derived from an EMBL/GenBank/DDBJ whole genome shotgun (WGS) entry which is preliminary data.</text>
</comment>
<accession>A0A4Q1C886</accession>